<gene>
    <name evidence="1" type="ORF">LCGC14_0610570</name>
</gene>
<proteinExistence type="predicted"/>
<evidence type="ECO:0000313" key="1">
    <source>
        <dbReference type="EMBL" id="KKN52663.1"/>
    </source>
</evidence>
<dbReference type="Pfam" id="PF03592">
    <property type="entry name" value="Terminase_2"/>
    <property type="match status" value="1"/>
</dbReference>
<sequence>MTTLKQKPLSEKYIRTIDFYFENGFNKQEAMLSAGWAEVTAKTDTTRFFTREDVKGEIARRQAKLAKKHELTTDWIITRLMRIANASESLAKFKRVSEDGMLYWDFADATPEDLKVISGLMTESYQDGRGKEAKIIKKFKIKERDEKGALDSLARIKGMFDDKMTVAGELSLVERLQRGRKRANKGE</sequence>
<dbReference type="GO" id="GO:0051276">
    <property type="term" value="P:chromosome organization"/>
    <property type="evidence" value="ECO:0007669"/>
    <property type="project" value="InterPro"/>
</dbReference>
<accession>A0A0F9UGC1</accession>
<organism evidence="1">
    <name type="scientific">marine sediment metagenome</name>
    <dbReference type="NCBI Taxonomy" id="412755"/>
    <lineage>
        <taxon>unclassified sequences</taxon>
        <taxon>metagenomes</taxon>
        <taxon>ecological metagenomes</taxon>
    </lineage>
</organism>
<reference evidence="1" key="1">
    <citation type="journal article" date="2015" name="Nature">
        <title>Complex archaea that bridge the gap between prokaryotes and eukaryotes.</title>
        <authorList>
            <person name="Spang A."/>
            <person name="Saw J.H."/>
            <person name="Jorgensen S.L."/>
            <person name="Zaremba-Niedzwiedzka K."/>
            <person name="Martijn J."/>
            <person name="Lind A.E."/>
            <person name="van Eijk R."/>
            <person name="Schleper C."/>
            <person name="Guy L."/>
            <person name="Ettema T.J."/>
        </authorList>
    </citation>
    <scope>NUCLEOTIDE SEQUENCE</scope>
</reference>
<name>A0A0F9UGC1_9ZZZZ</name>
<dbReference type="EMBL" id="LAZR01001010">
    <property type="protein sequence ID" value="KKN52663.1"/>
    <property type="molecule type" value="Genomic_DNA"/>
</dbReference>
<comment type="caution">
    <text evidence="1">The sequence shown here is derived from an EMBL/GenBank/DDBJ whole genome shotgun (WGS) entry which is preliminary data.</text>
</comment>
<protein>
    <recommendedName>
        <fullName evidence="2">Terminase small subunit</fullName>
    </recommendedName>
</protein>
<evidence type="ECO:0008006" key="2">
    <source>
        <dbReference type="Google" id="ProtNLM"/>
    </source>
</evidence>
<dbReference type="Gene3D" id="1.10.10.1400">
    <property type="entry name" value="Terminase, small subunit, N-terminal DNA-binding domain, HTH motif"/>
    <property type="match status" value="1"/>
</dbReference>
<dbReference type="InterPro" id="IPR038713">
    <property type="entry name" value="Terminase_Gp1_N_sf"/>
</dbReference>
<dbReference type="InterPro" id="IPR005335">
    <property type="entry name" value="Terminase_ssu"/>
</dbReference>
<dbReference type="AlphaFoldDB" id="A0A0F9UGC1"/>